<keyword evidence="3" id="KW-1185">Reference proteome</keyword>
<protein>
    <submittedName>
        <fullName evidence="2">Plasmid stabilization system protein</fullName>
    </submittedName>
</protein>
<reference evidence="2 3" key="1">
    <citation type="submission" date="2017-08" db="EMBL/GenBank/DDBJ databases">
        <title>Genomes of Fischerella (Mastigocladus) sp. strains.</title>
        <authorList>
            <person name="Miller S.R."/>
        </authorList>
    </citation>
    <scope>NUCLEOTIDE SEQUENCE [LARGE SCALE GENOMIC DNA]</scope>
    <source>
        <strain evidence="2 3">CCMEE 5323</strain>
    </source>
</reference>
<proteinExistence type="predicted"/>
<dbReference type="Proteomes" id="UP000235036">
    <property type="component" value="Unassembled WGS sequence"/>
</dbReference>
<evidence type="ECO:0000313" key="3">
    <source>
        <dbReference type="Proteomes" id="UP000235036"/>
    </source>
</evidence>
<dbReference type="RefSeq" id="WP_016866395.1">
    <property type="nucleotide sequence ID" value="NZ_CAWNVR010000627.1"/>
</dbReference>
<dbReference type="InterPro" id="IPR052747">
    <property type="entry name" value="TA_system_RelE_toxin"/>
</dbReference>
<sequence length="93" mass="10820">MAIKFRKRAIKFLNKANPEDVENIREQINQIAVAVEQLGIIPFTELDIKKMKGDWEGFYRLRVGKNRIIFTIDMDSQDIEIYAIGARGDIYKS</sequence>
<dbReference type="PANTHER" id="PTHR38813">
    <property type="match status" value="1"/>
</dbReference>
<dbReference type="EMBL" id="NRQW01000505">
    <property type="protein sequence ID" value="PLZ85775.1"/>
    <property type="molecule type" value="Genomic_DNA"/>
</dbReference>
<dbReference type="AlphaFoldDB" id="A0A2N6JY96"/>
<comment type="caution">
    <text evidence="2">The sequence shown here is derived from an EMBL/GenBank/DDBJ whole genome shotgun (WGS) entry which is preliminary data.</text>
</comment>
<dbReference type="SUPFAM" id="SSF143011">
    <property type="entry name" value="RelE-like"/>
    <property type="match status" value="1"/>
</dbReference>
<dbReference type="InterPro" id="IPR007712">
    <property type="entry name" value="RelE/ParE_toxin"/>
</dbReference>
<evidence type="ECO:0000256" key="1">
    <source>
        <dbReference type="ARBA" id="ARBA00022649"/>
    </source>
</evidence>
<dbReference type="PANTHER" id="PTHR38813:SF1">
    <property type="entry name" value="TOXIN RELE1-RELATED"/>
    <property type="match status" value="1"/>
</dbReference>
<evidence type="ECO:0000313" key="2">
    <source>
        <dbReference type="EMBL" id="PLZ85775.1"/>
    </source>
</evidence>
<organism evidence="2 3">
    <name type="scientific">Fischerella muscicola CCMEE 5323</name>
    <dbReference type="NCBI Taxonomy" id="2019572"/>
    <lineage>
        <taxon>Bacteria</taxon>
        <taxon>Bacillati</taxon>
        <taxon>Cyanobacteriota</taxon>
        <taxon>Cyanophyceae</taxon>
        <taxon>Nostocales</taxon>
        <taxon>Hapalosiphonaceae</taxon>
        <taxon>Fischerella</taxon>
    </lineage>
</organism>
<name>A0A2N6JY96_FISMU</name>
<accession>A0A2N6JY96</accession>
<keyword evidence="1" id="KW-1277">Toxin-antitoxin system</keyword>
<dbReference type="Gene3D" id="3.30.2310.20">
    <property type="entry name" value="RelE-like"/>
    <property type="match status" value="1"/>
</dbReference>
<dbReference type="Pfam" id="PF05016">
    <property type="entry name" value="ParE_toxin"/>
    <property type="match status" value="1"/>
</dbReference>
<dbReference type="InterPro" id="IPR035093">
    <property type="entry name" value="RelE/ParE_toxin_dom_sf"/>
</dbReference>
<gene>
    <name evidence="2" type="ORF">CEN44_21490</name>
</gene>